<dbReference type="EMBL" id="JAIWYP010000009">
    <property type="protein sequence ID" value="KAH3772770.1"/>
    <property type="molecule type" value="Genomic_DNA"/>
</dbReference>
<dbReference type="AlphaFoldDB" id="A0A9D4E6I7"/>
<evidence type="ECO:0000313" key="1">
    <source>
        <dbReference type="EMBL" id="KAH3772770.1"/>
    </source>
</evidence>
<reference evidence="1" key="1">
    <citation type="journal article" date="2019" name="bioRxiv">
        <title>The Genome of the Zebra Mussel, Dreissena polymorpha: A Resource for Invasive Species Research.</title>
        <authorList>
            <person name="McCartney M.A."/>
            <person name="Auch B."/>
            <person name="Kono T."/>
            <person name="Mallez S."/>
            <person name="Zhang Y."/>
            <person name="Obille A."/>
            <person name="Becker A."/>
            <person name="Abrahante J.E."/>
            <person name="Garbe J."/>
            <person name="Badalamenti J.P."/>
            <person name="Herman A."/>
            <person name="Mangelson H."/>
            <person name="Liachko I."/>
            <person name="Sullivan S."/>
            <person name="Sone E.D."/>
            <person name="Koren S."/>
            <person name="Silverstein K.A.T."/>
            <person name="Beckman K.B."/>
            <person name="Gohl D.M."/>
        </authorList>
    </citation>
    <scope>NUCLEOTIDE SEQUENCE</scope>
    <source>
        <strain evidence="1">Duluth1</strain>
        <tissue evidence="1">Whole animal</tissue>
    </source>
</reference>
<comment type="caution">
    <text evidence="1">The sequence shown here is derived from an EMBL/GenBank/DDBJ whole genome shotgun (WGS) entry which is preliminary data.</text>
</comment>
<keyword evidence="2" id="KW-1185">Reference proteome</keyword>
<organism evidence="1 2">
    <name type="scientific">Dreissena polymorpha</name>
    <name type="common">Zebra mussel</name>
    <name type="synonym">Mytilus polymorpha</name>
    <dbReference type="NCBI Taxonomy" id="45954"/>
    <lineage>
        <taxon>Eukaryota</taxon>
        <taxon>Metazoa</taxon>
        <taxon>Spiralia</taxon>
        <taxon>Lophotrochozoa</taxon>
        <taxon>Mollusca</taxon>
        <taxon>Bivalvia</taxon>
        <taxon>Autobranchia</taxon>
        <taxon>Heteroconchia</taxon>
        <taxon>Euheterodonta</taxon>
        <taxon>Imparidentia</taxon>
        <taxon>Neoheterodontei</taxon>
        <taxon>Myida</taxon>
        <taxon>Dreissenoidea</taxon>
        <taxon>Dreissenidae</taxon>
        <taxon>Dreissena</taxon>
    </lineage>
</organism>
<reference evidence="1" key="2">
    <citation type="submission" date="2020-11" db="EMBL/GenBank/DDBJ databases">
        <authorList>
            <person name="McCartney M.A."/>
            <person name="Auch B."/>
            <person name="Kono T."/>
            <person name="Mallez S."/>
            <person name="Becker A."/>
            <person name="Gohl D.M."/>
            <person name="Silverstein K.A.T."/>
            <person name="Koren S."/>
            <person name="Bechman K.B."/>
            <person name="Herman A."/>
            <person name="Abrahante J.E."/>
            <person name="Garbe J."/>
        </authorList>
    </citation>
    <scope>NUCLEOTIDE SEQUENCE</scope>
    <source>
        <strain evidence="1">Duluth1</strain>
        <tissue evidence="1">Whole animal</tissue>
    </source>
</reference>
<accession>A0A9D4E6I7</accession>
<evidence type="ECO:0000313" key="2">
    <source>
        <dbReference type="Proteomes" id="UP000828390"/>
    </source>
</evidence>
<gene>
    <name evidence="1" type="ORF">DPMN_174116</name>
</gene>
<name>A0A9D4E6I7_DREPO</name>
<proteinExistence type="predicted"/>
<sequence>MNTSSHSTIEEAGENAFKCVYNRNQIEDLDALRFRKFVQKVNTSNNVVQVETLPPTKAAARFHSFRT</sequence>
<dbReference type="Proteomes" id="UP000828390">
    <property type="component" value="Unassembled WGS sequence"/>
</dbReference>
<protein>
    <submittedName>
        <fullName evidence="1">Uncharacterized protein</fullName>
    </submittedName>
</protein>